<dbReference type="InParanoid" id="A0A5C3PTW5"/>
<dbReference type="Pfam" id="PF08634">
    <property type="entry name" value="Pet127"/>
    <property type="match status" value="1"/>
</dbReference>
<dbReference type="GO" id="GO:0000964">
    <property type="term" value="P:mitochondrial RNA 5'-end processing"/>
    <property type="evidence" value="ECO:0007669"/>
    <property type="project" value="TreeGrafter"/>
</dbReference>
<organism evidence="2 3">
    <name type="scientific">Polyporus arcularius HHB13444</name>
    <dbReference type="NCBI Taxonomy" id="1314778"/>
    <lineage>
        <taxon>Eukaryota</taxon>
        <taxon>Fungi</taxon>
        <taxon>Dikarya</taxon>
        <taxon>Basidiomycota</taxon>
        <taxon>Agaricomycotina</taxon>
        <taxon>Agaricomycetes</taxon>
        <taxon>Polyporales</taxon>
        <taxon>Polyporaceae</taxon>
        <taxon>Polyporus</taxon>
    </lineage>
</organism>
<proteinExistence type="predicted"/>
<dbReference type="PANTHER" id="PTHR31014:SF0">
    <property type="entry name" value="MITOCHONDRIAL TRANSLATION SYSTEM COMPONENT PET127-RELATED"/>
    <property type="match status" value="1"/>
</dbReference>
<feature type="compositionally biased region" description="Acidic residues" evidence="1">
    <location>
        <begin position="492"/>
        <end position="504"/>
    </location>
</feature>
<feature type="region of interest" description="Disordered" evidence="1">
    <location>
        <begin position="1"/>
        <end position="24"/>
    </location>
</feature>
<name>A0A5C3PTW5_9APHY</name>
<evidence type="ECO:0000313" key="2">
    <source>
        <dbReference type="EMBL" id="TFK89553.1"/>
    </source>
</evidence>
<dbReference type="Proteomes" id="UP000308197">
    <property type="component" value="Unassembled WGS sequence"/>
</dbReference>
<reference evidence="2 3" key="1">
    <citation type="journal article" date="2019" name="Nat. Ecol. Evol.">
        <title>Megaphylogeny resolves global patterns of mushroom evolution.</title>
        <authorList>
            <person name="Varga T."/>
            <person name="Krizsan K."/>
            <person name="Foldi C."/>
            <person name="Dima B."/>
            <person name="Sanchez-Garcia M."/>
            <person name="Sanchez-Ramirez S."/>
            <person name="Szollosi G.J."/>
            <person name="Szarkandi J.G."/>
            <person name="Papp V."/>
            <person name="Albert L."/>
            <person name="Andreopoulos W."/>
            <person name="Angelini C."/>
            <person name="Antonin V."/>
            <person name="Barry K.W."/>
            <person name="Bougher N.L."/>
            <person name="Buchanan P."/>
            <person name="Buyck B."/>
            <person name="Bense V."/>
            <person name="Catcheside P."/>
            <person name="Chovatia M."/>
            <person name="Cooper J."/>
            <person name="Damon W."/>
            <person name="Desjardin D."/>
            <person name="Finy P."/>
            <person name="Geml J."/>
            <person name="Haridas S."/>
            <person name="Hughes K."/>
            <person name="Justo A."/>
            <person name="Karasinski D."/>
            <person name="Kautmanova I."/>
            <person name="Kiss B."/>
            <person name="Kocsube S."/>
            <person name="Kotiranta H."/>
            <person name="LaButti K.M."/>
            <person name="Lechner B.E."/>
            <person name="Liimatainen K."/>
            <person name="Lipzen A."/>
            <person name="Lukacs Z."/>
            <person name="Mihaltcheva S."/>
            <person name="Morgado L.N."/>
            <person name="Niskanen T."/>
            <person name="Noordeloos M.E."/>
            <person name="Ohm R.A."/>
            <person name="Ortiz-Santana B."/>
            <person name="Ovrebo C."/>
            <person name="Racz N."/>
            <person name="Riley R."/>
            <person name="Savchenko A."/>
            <person name="Shiryaev A."/>
            <person name="Soop K."/>
            <person name="Spirin V."/>
            <person name="Szebenyi C."/>
            <person name="Tomsovsky M."/>
            <person name="Tulloss R.E."/>
            <person name="Uehling J."/>
            <person name="Grigoriev I.V."/>
            <person name="Vagvolgyi C."/>
            <person name="Papp T."/>
            <person name="Martin F.M."/>
            <person name="Miettinen O."/>
            <person name="Hibbett D.S."/>
            <person name="Nagy L.G."/>
        </authorList>
    </citation>
    <scope>NUCLEOTIDE SEQUENCE [LARGE SCALE GENOMIC DNA]</scope>
    <source>
        <strain evidence="2 3">HHB13444</strain>
    </source>
</reference>
<dbReference type="STRING" id="1314778.A0A5C3PTW5"/>
<dbReference type="FunCoup" id="A0A5C3PTW5">
    <property type="interactions" value="150"/>
</dbReference>
<evidence type="ECO:0000313" key="3">
    <source>
        <dbReference type="Proteomes" id="UP000308197"/>
    </source>
</evidence>
<gene>
    <name evidence="2" type="ORF">K466DRAFT_23672</name>
</gene>
<dbReference type="EMBL" id="ML211072">
    <property type="protein sequence ID" value="TFK89553.1"/>
    <property type="molecule type" value="Genomic_DNA"/>
</dbReference>
<dbReference type="GO" id="GO:0005740">
    <property type="term" value="C:mitochondrial envelope"/>
    <property type="evidence" value="ECO:0007669"/>
    <property type="project" value="TreeGrafter"/>
</dbReference>
<evidence type="ECO:0000256" key="1">
    <source>
        <dbReference type="SAM" id="MobiDB-lite"/>
    </source>
</evidence>
<dbReference type="InterPro" id="IPR013943">
    <property type="entry name" value="Pet127"/>
</dbReference>
<keyword evidence="3" id="KW-1185">Reference proteome</keyword>
<dbReference type="AlphaFoldDB" id="A0A5C3PTW5"/>
<protein>
    <submittedName>
        <fullName evidence="2">Pet127-domain-containing protein</fullName>
    </submittedName>
</protein>
<feature type="region of interest" description="Disordered" evidence="1">
    <location>
        <begin position="471"/>
        <end position="517"/>
    </location>
</feature>
<sequence>MDGKSMEPVASGSQPSEDNVARSGLLADNSFKPLKDVHPIRRKQIPRLAHGLEAVVKKEGVHWLKDPETGKYKFDQHLEQVPKVSDYDFDRFGGFVTSSQDKNLIALAKKNKCKYAGSTSSLTGILTQIYLLLSQEKLLNLANLSSDFETAPRFFTPGQRIPASVILRYRDGIYTTDYDHERDGDHEEIILLKLGLLLERFLTMKKEDFEKYHKTYTESDYPQQKDVHRYAKHGKFLMRSQLDCIHESLPGTGVFDLKTRAISQIRHDVHNYLAYIDCTLDALTGRRGTFEEEYYDMIRSAFLEYSFQARIGNMDGILVAYHNTARIFGFQYISLREMDVSLFGRAGAGTRVFLRCVRLMELLYEEIAKCFPQQSQSVKCTFEKRGQFLRVWVEPLEHNDPDTEPPIVELSLGLKNIMHGKIARGAYAVYSSNYPWTIEYQVKRVDGHQELVRARRDIAYKRQECISRSLPETLPERQAEDASAASTSPVEAEVEVDEADEADEAEGHVVAEGKLTA</sequence>
<accession>A0A5C3PTW5</accession>
<dbReference type="PANTHER" id="PTHR31014">
    <property type="entry name" value="MITOCHONDRIAL TRANSLATION SYSTEM COMPONENT PET127-RELATED"/>
    <property type="match status" value="1"/>
</dbReference>